<protein>
    <submittedName>
        <fullName evidence="2">TIGR02281 family clan AA aspartic protease</fullName>
        <ecNumber evidence="2">3.4.23.-</ecNumber>
    </submittedName>
</protein>
<feature type="chain" id="PRO_5020870645" evidence="1">
    <location>
        <begin position="24"/>
        <end position="238"/>
    </location>
</feature>
<dbReference type="Pfam" id="PF13975">
    <property type="entry name" value="gag-asp_proteas"/>
    <property type="match status" value="1"/>
</dbReference>
<evidence type="ECO:0000313" key="2">
    <source>
        <dbReference type="EMBL" id="QCW81058.1"/>
    </source>
</evidence>
<gene>
    <name evidence="2" type="ORF">EQU24_01425</name>
</gene>
<feature type="signal peptide" evidence="1">
    <location>
        <begin position="1"/>
        <end position="23"/>
    </location>
</feature>
<dbReference type="EC" id="3.4.23.-" evidence="2"/>
<reference evidence="3" key="1">
    <citation type="journal article" date="2019" name="J. Bacteriol.">
        <title>A Mutagenic Screen Identifies a TonB-Dependent Receptor Required for the Lanthanide Metal Switch in the Type I Methanotroph 'Methylotuvimicrobium buryatense' 5GB1C.</title>
        <authorList>
            <person name="Groom J.D."/>
            <person name="Ford S.M."/>
            <person name="Pesesky M.W."/>
            <person name="Lidstrom M.E."/>
        </authorList>
    </citation>
    <scope>NUCLEOTIDE SEQUENCE [LARGE SCALE GENOMIC DNA]</scope>
    <source>
        <strain evidence="3">5GB1C</strain>
    </source>
</reference>
<keyword evidence="1" id="KW-0732">Signal</keyword>
<dbReference type="GO" id="GO:0006508">
    <property type="term" value="P:proteolysis"/>
    <property type="evidence" value="ECO:0007669"/>
    <property type="project" value="UniProtKB-KW"/>
</dbReference>
<keyword evidence="3" id="KW-1185">Reference proteome</keyword>
<keyword evidence="2" id="KW-0645">Protease</keyword>
<evidence type="ECO:0000256" key="1">
    <source>
        <dbReference type="SAM" id="SignalP"/>
    </source>
</evidence>
<dbReference type="RefSeq" id="WP_017841211.1">
    <property type="nucleotide sequence ID" value="NZ_CP035467.1"/>
</dbReference>
<dbReference type="InterPro" id="IPR011969">
    <property type="entry name" value="Clan_AA_Asp_peptidase_C"/>
</dbReference>
<dbReference type="SUPFAM" id="SSF50630">
    <property type="entry name" value="Acid proteases"/>
    <property type="match status" value="1"/>
</dbReference>
<evidence type="ECO:0000313" key="3">
    <source>
        <dbReference type="Proteomes" id="UP000305881"/>
    </source>
</evidence>
<dbReference type="KEGG" id="mbur:EQU24_01425"/>
<dbReference type="Gene3D" id="2.40.70.10">
    <property type="entry name" value="Acid Proteases"/>
    <property type="match status" value="1"/>
</dbReference>
<dbReference type="InterPro" id="IPR034122">
    <property type="entry name" value="Retropepsin-like_bacterial"/>
</dbReference>
<dbReference type="NCBIfam" id="TIGR02281">
    <property type="entry name" value="clan_AA_DTGA"/>
    <property type="match status" value="1"/>
</dbReference>
<organism evidence="2 3">
    <name type="scientific">Methylotuvimicrobium buryatense</name>
    <name type="common">Methylomicrobium buryatense</name>
    <dbReference type="NCBI Taxonomy" id="95641"/>
    <lineage>
        <taxon>Bacteria</taxon>
        <taxon>Pseudomonadati</taxon>
        <taxon>Pseudomonadota</taxon>
        <taxon>Gammaproteobacteria</taxon>
        <taxon>Methylococcales</taxon>
        <taxon>Methylococcaceae</taxon>
        <taxon>Methylotuvimicrobium</taxon>
    </lineage>
</organism>
<dbReference type="GO" id="GO:0008233">
    <property type="term" value="F:peptidase activity"/>
    <property type="evidence" value="ECO:0007669"/>
    <property type="project" value="UniProtKB-KW"/>
</dbReference>
<dbReference type="Proteomes" id="UP000305881">
    <property type="component" value="Chromosome"/>
</dbReference>
<dbReference type="InterPro" id="IPR021109">
    <property type="entry name" value="Peptidase_aspartic_dom_sf"/>
</dbReference>
<dbReference type="EMBL" id="CP035467">
    <property type="protein sequence ID" value="QCW81058.1"/>
    <property type="molecule type" value="Genomic_DNA"/>
</dbReference>
<proteinExistence type="predicted"/>
<dbReference type="AlphaFoldDB" id="A0A4P9UJ27"/>
<dbReference type="STRING" id="675511.GCA_000341735_02714"/>
<dbReference type="OrthoDB" id="5567556at2"/>
<accession>A0A4P9UJ27</accession>
<sequence>MSGKNSIIATLLALMLTLGIAQADSLKTQLEQIIHAQSITIKNLHLVQDGPPLRLSGTPDQQLKRLLSDYNFVQLFNNQGDIEKIIITSIKRYDNTPPPAVVEKPKTDASYAIKTTRSGSHHLVKAELSGPYGTKLKANMLIDTGATTLVLPASLQSALGFTDRNLQPGFSETANGRVEIMQGKLKSVVIGKAQADNVDVSFIADDKLQSSGLLGMSFLGRFQMTFDDARNQIILKPY</sequence>
<keyword evidence="2" id="KW-0378">Hydrolase</keyword>
<name>A0A4P9UJ27_METBY</name>
<dbReference type="CDD" id="cd05483">
    <property type="entry name" value="retropepsin_like_bacteria"/>
    <property type="match status" value="1"/>
</dbReference>